<feature type="transmembrane region" description="Helical" evidence="1">
    <location>
        <begin position="133"/>
        <end position="153"/>
    </location>
</feature>
<feature type="transmembrane region" description="Helical" evidence="1">
    <location>
        <begin position="184"/>
        <end position="201"/>
    </location>
</feature>
<accession>A0A1I0L8B8</accession>
<feature type="transmembrane region" description="Helical" evidence="1">
    <location>
        <begin position="89"/>
        <end position="113"/>
    </location>
</feature>
<reference evidence="2 3" key="1">
    <citation type="submission" date="2016-10" db="EMBL/GenBank/DDBJ databases">
        <authorList>
            <person name="de Groot N.N."/>
        </authorList>
    </citation>
    <scope>NUCLEOTIDE SEQUENCE [LARGE SCALE GENOMIC DNA]</scope>
    <source>
        <strain evidence="2 3">CGMCC 4.5598</strain>
    </source>
</reference>
<feature type="transmembrane region" description="Helical" evidence="1">
    <location>
        <begin position="12"/>
        <end position="30"/>
    </location>
</feature>
<dbReference type="OrthoDB" id="9864248at2"/>
<feature type="transmembrane region" description="Helical" evidence="1">
    <location>
        <begin position="160"/>
        <end position="178"/>
    </location>
</feature>
<sequence>MSASTENVRQRLAGACLIAGPVVMAAAMALKGAGGGDSSALLAEIAADPGRFQLSTLLQLLAALITLPGLAGLVRLFPERGRVLGHLGVGLLGINLLGNLGDAAGGAVLSVLASGGVTEQETAIADAVGDEPVFVAVQLMVLAGMLGFVLLPAGQLLARTVHWAVPALILAALVSFFLPVNEGVGGVLLALGLGAAGVALLRGRPAAAPRPAYG</sequence>
<dbReference type="RefSeq" id="WP_091089369.1">
    <property type="nucleotide sequence ID" value="NZ_FOHX01000013.1"/>
</dbReference>
<gene>
    <name evidence="2" type="ORF">SAMN05421811_113166</name>
</gene>
<dbReference type="EMBL" id="FOHX01000013">
    <property type="protein sequence ID" value="SEU36245.1"/>
    <property type="molecule type" value="Genomic_DNA"/>
</dbReference>
<evidence type="ECO:0000313" key="2">
    <source>
        <dbReference type="EMBL" id="SEU36245.1"/>
    </source>
</evidence>
<name>A0A1I0L8B8_9ACTN</name>
<organism evidence="2 3">
    <name type="scientific">Nonomuraea wenchangensis</name>
    <dbReference type="NCBI Taxonomy" id="568860"/>
    <lineage>
        <taxon>Bacteria</taxon>
        <taxon>Bacillati</taxon>
        <taxon>Actinomycetota</taxon>
        <taxon>Actinomycetes</taxon>
        <taxon>Streptosporangiales</taxon>
        <taxon>Streptosporangiaceae</taxon>
        <taxon>Nonomuraea</taxon>
    </lineage>
</organism>
<dbReference type="STRING" id="568860.SAMN05421811_113166"/>
<keyword evidence="1" id="KW-0812">Transmembrane</keyword>
<keyword evidence="3" id="KW-1185">Reference proteome</keyword>
<evidence type="ECO:0000256" key="1">
    <source>
        <dbReference type="SAM" id="Phobius"/>
    </source>
</evidence>
<dbReference type="Proteomes" id="UP000199361">
    <property type="component" value="Unassembled WGS sequence"/>
</dbReference>
<keyword evidence="1" id="KW-1133">Transmembrane helix</keyword>
<protein>
    <submittedName>
        <fullName evidence="2">Uncharacterized protein</fullName>
    </submittedName>
</protein>
<dbReference type="AlphaFoldDB" id="A0A1I0L8B8"/>
<proteinExistence type="predicted"/>
<feature type="transmembrane region" description="Helical" evidence="1">
    <location>
        <begin position="57"/>
        <end position="77"/>
    </location>
</feature>
<evidence type="ECO:0000313" key="3">
    <source>
        <dbReference type="Proteomes" id="UP000199361"/>
    </source>
</evidence>
<keyword evidence="1" id="KW-0472">Membrane</keyword>